<dbReference type="InterPro" id="IPR049192">
    <property type="entry name" value="DUF4246_C"/>
</dbReference>
<comment type="caution">
    <text evidence="4">The sequence shown here is derived from an EMBL/GenBank/DDBJ whole genome shotgun (WGS) entry which is preliminary data.</text>
</comment>
<dbReference type="Pfam" id="PF14033">
    <property type="entry name" value="DUF4246"/>
    <property type="match status" value="1"/>
</dbReference>
<dbReference type="PANTHER" id="PTHR33119:SF1">
    <property type="entry name" value="FE2OG DIOXYGENASE DOMAIN-CONTAINING PROTEIN"/>
    <property type="match status" value="1"/>
</dbReference>
<sequence>MPKYPGLGLPLRHFPQGDYGTYPLGIHGNCYGGDSDLLPVREVAMMAIMAKLTDKPDWHKKVFDDGILAKWRKEALEYPDEALWKLATGGKVNNRWSQDQNEDQNDWTSNHVKPLQGIVSNQTFDYCVQELQNKARYYKKSGLIPTLDACAAVVKSDKLVSPNLQSELRKAFDELKADQKVSPDWHPNSSDMVQDLLHPSMYPLVYGRSKVLQEEVVGVNDAIDKWAGKGEVIEKDIYQPSQNDRFRYGVGSGKVPPNFWSDTYQWLPSNVAFQNDGTVKFTSYINNLHPNKYSQIYHTIEKLVSAALPAWDQCLALSVGYKKTEGVGSPGSRFSQPENPDDENPDNWDPPQIEQVFSQLAKHKCGTDMILNRHREPESSDPEASDEEIDLEEKSDESDDSEDTTNEKWEDIRRPVQPEPGPLVEVAEFYEPEESGRLSEKFKDTGLQIIVKMASIELAPEKPEFPAGGWHVEGQMNERICGTAIYYLDSENITSSDLSFRMQTSAYMHDEYKVGQDAFNWMERVYGTGLGGNSFPCLQNYGSVETKEGRLLAFPNVFQHRVSPFRLADPTKPGHRRFIVLWLIDPNIRIISTANVPPQQMHWWAESIFSGSAQSRAETMSKLPVELARLLQQKGVGIESSDNKLGVLSPELNEMLLEHFEGEGALPMSDAEAREHREKLMQARTAFHFEADDEWHKHHYSFCEH</sequence>
<dbReference type="InterPro" id="IPR025340">
    <property type="entry name" value="DUF4246"/>
</dbReference>
<dbReference type="Pfam" id="PF21666">
    <property type="entry name" value="DUF4246_N"/>
    <property type="match status" value="1"/>
</dbReference>
<dbReference type="PANTHER" id="PTHR33119">
    <property type="entry name" value="IFI3P"/>
    <property type="match status" value="1"/>
</dbReference>
<feature type="region of interest" description="Disordered" evidence="1">
    <location>
        <begin position="325"/>
        <end position="351"/>
    </location>
</feature>
<keyword evidence="5" id="KW-1185">Reference proteome</keyword>
<name>A0A8T9C523_9HELO</name>
<evidence type="ECO:0000259" key="2">
    <source>
        <dbReference type="Pfam" id="PF14033"/>
    </source>
</evidence>
<feature type="domain" description="DUF4246" evidence="3">
    <location>
        <begin position="4"/>
        <end position="74"/>
    </location>
</feature>
<evidence type="ECO:0000259" key="3">
    <source>
        <dbReference type="Pfam" id="PF21666"/>
    </source>
</evidence>
<feature type="compositionally biased region" description="Acidic residues" evidence="1">
    <location>
        <begin position="379"/>
        <end position="404"/>
    </location>
</feature>
<proteinExistence type="predicted"/>
<feature type="region of interest" description="Disordered" evidence="1">
    <location>
        <begin position="372"/>
        <end position="423"/>
    </location>
</feature>
<accession>A0A8T9C523</accession>
<organism evidence="4 5">
    <name type="scientific">Lachnellula suecica</name>
    <dbReference type="NCBI Taxonomy" id="602035"/>
    <lineage>
        <taxon>Eukaryota</taxon>
        <taxon>Fungi</taxon>
        <taxon>Dikarya</taxon>
        <taxon>Ascomycota</taxon>
        <taxon>Pezizomycotina</taxon>
        <taxon>Leotiomycetes</taxon>
        <taxon>Helotiales</taxon>
        <taxon>Lachnaceae</taxon>
        <taxon>Lachnellula</taxon>
    </lineage>
</organism>
<dbReference type="AlphaFoldDB" id="A0A8T9C523"/>
<reference evidence="4 5" key="1">
    <citation type="submission" date="2018-05" db="EMBL/GenBank/DDBJ databases">
        <title>Genome sequencing and assembly of the regulated plant pathogen Lachnellula willkommii and related sister species for the development of diagnostic species identification markers.</title>
        <authorList>
            <person name="Giroux E."/>
            <person name="Bilodeau G."/>
        </authorList>
    </citation>
    <scope>NUCLEOTIDE SEQUENCE [LARGE SCALE GENOMIC DNA]</scope>
    <source>
        <strain evidence="4 5">CBS 268.59</strain>
    </source>
</reference>
<evidence type="ECO:0000313" key="4">
    <source>
        <dbReference type="EMBL" id="TVY78455.1"/>
    </source>
</evidence>
<dbReference type="OrthoDB" id="415532at2759"/>
<dbReference type="EMBL" id="QGMK01000760">
    <property type="protein sequence ID" value="TVY78455.1"/>
    <property type="molecule type" value="Genomic_DNA"/>
</dbReference>
<feature type="domain" description="DUF4246" evidence="2">
    <location>
        <begin position="122"/>
        <end position="606"/>
    </location>
</feature>
<evidence type="ECO:0000313" key="5">
    <source>
        <dbReference type="Proteomes" id="UP000469558"/>
    </source>
</evidence>
<evidence type="ECO:0000256" key="1">
    <source>
        <dbReference type="SAM" id="MobiDB-lite"/>
    </source>
</evidence>
<dbReference type="InterPro" id="IPR049207">
    <property type="entry name" value="DUF4246_N"/>
</dbReference>
<gene>
    <name evidence="4" type="ORF">LSUE1_G006514</name>
</gene>
<protein>
    <submittedName>
        <fullName evidence="4">Uncharacterized protein</fullName>
    </submittedName>
</protein>
<feature type="compositionally biased region" description="Basic and acidic residues" evidence="1">
    <location>
        <begin position="405"/>
        <end position="416"/>
    </location>
</feature>
<dbReference type="Proteomes" id="UP000469558">
    <property type="component" value="Unassembled WGS sequence"/>
</dbReference>